<dbReference type="RefSeq" id="WP_111591268.1">
    <property type="nucleotide sequence ID" value="NZ_QLMA01000002.1"/>
</dbReference>
<reference evidence="4 5" key="1">
    <citation type="submission" date="2018-06" db="EMBL/GenBank/DDBJ databases">
        <title>Genomic Encyclopedia of Archaeal and Bacterial Type Strains, Phase II (KMG-II): from individual species to whole genera.</title>
        <authorList>
            <person name="Goeker M."/>
        </authorList>
    </citation>
    <scope>NUCLEOTIDE SEQUENCE [LARGE SCALE GENOMIC DNA]</scope>
    <source>
        <strain evidence="4 5">DSM 29821</strain>
    </source>
</reference>
<feature type="chain" id="PRO_5016249012" evidence="1">
    <location>
        <begin position="17"/>
        <end position="374"/>
    </location>
</feature>
<dbReference type="Pfam" id="PF11738">
    <property type="entry name" value="DUF3298"/>
    <property type="match status" value="1"/>
</dbReference>
<accession>A0A327W540</accession>
<feature type="domain" description="Deacetylase PdaC" evidence="3">
    <location>
        <begin position="202"/>
        <end position="271"/>
    </location>
</feature>
<comment type="caution">
    <text evidence="4">The sequence shown here is derived from an EMBL/GenBank/DDBJ whole genome shotgun (WGS) entry which is preliminary data.</text>
</comment>
<dbReference type="InterPro" id="IPR021729">
    <property type="entry name" value="DUF3298"/>
</dbReference>
<gene>
    <name evidence="4" type="ORF">CLV59_102322</name>
</gene>
<feature type="signal peptide" evidence="1">
    <location>
        <begin position="1"/>
        <end position="16"/>
    </location>
</feature>
<evidence type="ECO:0000313" key="4">
    <source>
        <dbReference type="EMBL" id="RAJ85617.1"/>
    </source>
</evidence>
<protein>
    <submittedName>
        <fullName evidence="4">Uncharacterized protein DUF4163</fullName>
    </submittedName>
</protein>
<name>A0A327W540_9BACT</name>
<dbReference type="Pfam" id="PF13739">
    <property type="entry name" value="PdaC"/>
    <property type="match status" value="1"/>
</dbReference>
<dbReference type="Gene3D" id="3.30.565.40">
    <property type="entry name" value="Fervidobacterium nodosum Rt17-B1 like"/>
    <property type="match status" value="1"/>
</dbReference>
<evidence type="ECO:0000256" key="1">
    <source>
        <dbReference type="SAM" id="SignalP"/>
    </source>
</evidence>
<sequence>MKRVSLFLILALICWAACKPKDGNSTNNGAQEQDSAIATLDLINTPYFYTRLKGTMGDKPITMQLMKTTPSVYRGFYSYDTSGQPITIWGNGDAGIVKIYEESIDPENERFFGGTLDTTGHFYGHWHGNGTSFKFDLHTDMKDALPFAVFYATDSASLMPGNPKSPLGMSTASTIWPKSVVTADIAAFVEQQITGTSIQDPQKFLRKTIDSFMVNYKSIASSADSSELNDPASAATWNWTGETEVRVVYNQWPILVIEKVKYDYTGGAHGNWGATYVTMDLSKKKVLQPSDVFKPGYKEAFVPLLEKAFRAKYRIDNDESIRETLLTPAITPNDNFMLTGKGVAFSYVPYEIGPYALGQVTLYIPFSEIKNWVK</sequence>
<dbReference type="InterPro" id="IPR037126">
    <property type="entry name" value="PdaC/RsiV-like_sf"/>
</dbReference>
<dbReference type="Gene3D" id="3.90.640.20">
    <property type="entry name" value="Heat-shock cognate protein, ATPase"/>
    <property type="match status" value="1"/>
</dbReference>
<dbReference type="AlphaFoldDB" id="A0A327W540"/>
<dbReference type="EMBL" id="QLMA01000002">
    <property type="protein sequence ID" value="RAJ85617.1"/>
    <property type="molecule type" value="Genomic_DNA"/>
</dbReference>
<organism evidence="4 5">
    <name type="scientific">Chitinophaga dinghuensis</name>
    <dbReference type="NCBI Taxonomy" id="1539050"/>
    <lineage>
        <taxon>Bacteria</taxon>
        <taxon>Pseudomonadati</taxon>
        <taxon>Bacteroidota</taxon>
        <taxon>Chitinophagia</taxon>
        <taxon>Chitinophagales</taxon>
        <taxon>Chitinophagaceae</taxon>
        <taxon>Chitinophaga</taxon>
    </lineage>
</organism>
<keyword evidence="5" id="KW-1185">Reference proteome</keyword>
<evidence type="ECO:0000313" key="5">
    <source>
        <dbReference type="Proteomes" id="UP000249819"/>
    </source>
</evidence>
<keyword evidence="1" id="KW-0732">Signal</keyword>
<dbReference type="Proteomes" id="UP000249819">
    <property type="component" value="Unassembled WGS sequence"/>
</dbReference>
<evidence type="ECO:0000259" key="3">
    <source>
        <dbReference type="Pfam" id="PF13739"/>
    </source>
</evidence>
<feature type="domain" description="DUF3298" evidence="2">
    <location>
        <begin position="290"/>
        <end position="367"/>
    </location>
</feature>
<proteinExistence type="predicted"/>
<dbReference type="OrthoDB" id="594879at2"/>
<dbReference type="InterPro" id="IPR025303">
    <property type="entry name" value="PdaC"/>
</dbReference>
<evidence type="ECO:0000259" key="2">
    <source>
        <dbReference type="Pfam" id="PF11738"/>
    </source>
</evidence>